<feature type="domain" description="HTH cro/C1-type" evidence="4">
    <location>
        <begin position="89"/>
        <end position="143"/>
    </location>
</feature>
<dbReference type="OrthoDB" id="9815805at2"/>
<accession>A0A0G3WE67</accession>
<keyword evidence="2" id="KW-0238">DNA-binding</keyword>
<dbReference type="Pfam" id="PF01381">
    <property type="entry name" value="HTH_3"/>
    <property type="match status" value="1"/>
</dbReference>
<dbReference type="Proteomes" id="UP000035704">
    <property type="component" value="Chromosome"/>
</dbReference>
<evidence type="ECO:0000256" key="3">
    <source>
        <dbReference type="ARBA" id="ARBA00023163"/>
    </source>
</evidence>
<dbReference type="InterPro" id="IPR010982">
    <property type="entry name" value="Lambda_DNA-bd_dom_sf"/>
</dbReference>
<keyword evidence="1" id="KW-0805">Transcription regulation</keyword>
<dbReference type="PROSITE" id="PS50943">
    <property type="entry name" value="HTH_CROC1"/>
    <property type="match status" value="2"/>
</dbReference>
<protein>
    <submittedName>
        <fullName evidence="5">Putative transcriptional regulator</fullName>
    </submittedName>
</protein>
<name>A0A0G3WE67_9CLOT</name>
<dbReference type="AlphaFoldDB" id="A0A0G3WE67"/>
<evidence type="ECO:0000313" key="5">
    <source>
        <dbReference type="EMBL" id="AKL96663.1"/>
    </source>
</evidence>
<dbReference type="RefSeq" id="WP_052661531.1">
    <property type="nucleotide sequence ID" value="NZ_CP009687.1"/>
</dbReference>
<proteinExistence type="predicted"/>
<dbReference type="STRING" id="84022.CACET_c32190"/>
<keyword evidence="3" id="KW-0804">Transcription</keyword>
<keyword evidence="6" id="KW-1185">Reference proteome</keyword>
<evidence type="ECO:0000256" key="2">
    <source>
        <dbReference type="ARBA" id="ARBA00023125"/>
    </source>
</evidence>
<dbReference type="KEGG" id="cace:CACET_c32190"/>
<dbReference type="PATRIC" id="fig|84022.6.peg.3291"/>
<dbReference type="CDD" id="cd00093">
    <property type="entry name" value="HTH_XRE"/>
    <property type="match status" value="2"/>
</dbReference>
<gene>
    <name evidence="5" type="ORF">CACET_c32190</name>
</gene>
<organism evidence="5 6">
    <name type="scientific">Clostridium aceticum</name>
    <dbReference type="NCBI Taxonomy" id="84022"/>
    <lineage>
        <taxon>Bacteria</taxon>
        <taxon>Bacillati</taxon>
        <taxon>Bacillota</taxon>
        <taxon>Clostridia</taxon>
        <taxon>Eubacteriales</taxon>
        <taxon>Clostridiaceae</taxon>
        <taxon>Clostridium</taxon>
    </lineage>
</organism>
<dbReference type="EMBL" id="CP009687">
    <property type="protein sequence ID" value="AKL96663.1"/>
    <property type="molecule type" value="Genomic_DNA"/>
</dbReference>
<dbReference type="InterPro" id="IPR001387">
    <property type="entry name" value="Cro/C1-type_HTH"/>
</dbReference>
<dbReference type="Gene3D" id="1.10.260.40">
    <property type="entry name" value="lambda repressor-like DNA-binding domains"/>
    <property type="match status" value="2"/>
</dbReference>
<reference evidence="5 6" key="1">
    <citation type="submission" date="2014-10" db="EMBL/GenBank/DDBJ databases">
        <title>Genome sequence of Clostridium aceticum DSM 1496.</title>
        <authorList>
            <person name="Poehlein A."/>
            <person name="Schiel-Bengelsdorf B."/>
            <person name="Gottschalk G."/>
            <person name="Duerre P."/>
            <person name="Daniel R."/>
        </authorList>
    </citation>
    <scope>NUCLEOTIDE SEQUENCE [LARGE SCALE GENOMIC DNA]</scope>
    <source>
        <strain evidence="5 6">DSM 1496</strain>
    </source>
</reference>
<dbReference type="SMART" id="SM00530">
    <property type="entry name" value="HTH_XRE"/>
    <property type="match status" value="2"/>
</dbReference>
<feature type="domain" description="HTH cro/C1-type" evidence="4">
    <location>
        <begin position="6"/>
        <end position="61"/>
    </location>
</feature>
<dbReference type="GO" id="GO:0003677">
    <property type="term" value="F:DNA binding"/>
    <property type="evidence" value="ECO:0007669"/>
    <property type="project" value="UniProtKB-KW"/>
</dbReference>
<dbReference type="Pfam" id="PF13443">
    <property type="entry name" value="HTH_26"/>
    <property type="match status" value="1"/>
</dbReference>
<dbReference type="SUPFAM" id="SSF47413">
    <property type="entry name" value="lambda repressor-like DNA-binding domains"/>
    <property type="match status" value="2"/>
</dbReference>
<dbReference type="PANTHER" id="PTHR40661:SF1">
    <property type="entry name" value="HTH CRO_C1-TYPE DOMAIN-CONTAINING PROTEIN"/>
    <property type="match status" value="1"/>
</dbReference>
<evidence type="ECO:0000256" key="1">
    <source>
        <dbReference type="ARBA" id="ARBA00023015"/>
    </source>
</evidence>
<dbReference type="PANTHER" id="PTHR40661">
    <property type="match status" value="1"/>
</dbReference>
<evidence type="ECO:0000259" key="4">
    <source>
        <dbReference type="PROSITE" id="PS50943"/>
    </source>
</evidence>
<evidence type="ECO:0000313" key="6">
    <source>
        <dbReference type="Proteomes" id="UP000035704"/>
    </source>
</evidence>
<sequence length="202" mass="22602">MLSDRVKKLKKEKKLTNEELALKSGIPIGTLNKILNGTTIDPKLSTATTLAKALDCTIDYLVYEEVPEIGGNQMAEKPMVNKIKFAERLKRLMEASSETVYSIAEIVHLSAPTISRYLNAEMAAKITTIEAIARHFRVNPVWLLGYDVPERLVEEKQANSQDDNDDIFTRAAHKVGHDGPLTEEEKEKIALAIKIALMKNKE</sequence>